<evidence type="ECO:0000256" key="4">
    <source>
        <dbReference type="ARBA" id="ARBA00019114"/>
    </source>
</evidence>
<evidence type="ECO:0000256" key="6">
    <source>
        <dbReference type="ARBA" id="ARBA00022695"/>
    </source>
</evidence>
<dbReference type="CDD" id="cd12113">
    <property type="entry name" value="PHP_PolIIIA_DnaE3"/>
    <property type="match status" value="1"/>
</dbReference>
<dbReference type="InterPro" id="IPR011708">
    <property type="entry name" value="DNA_pol3_alpha_NTPase_dom"/>
</dbReference>
<dbReference type="SMART" id="SM00481">
    <property type="entry name" value="POLIIIAc"/>
    <property type="match status" value="1"/>
</dbReference>
<dbReference type="AlphaFoldDB" id="A0A4U7JBY1"/>
<evidence type="ECO:0000256" key="9">
    <source>
        <dbReference type="ARBA" id="ARBA00025611"/>
    </source>
</evidence>
<dbReference type="KEGG" id="rher:EHE19_013185"/>
<evidence type="ECO:0000256" key="7">
    <source>
        <dbReference type="ARBA" id="ARBA00022705"/>
    </source>
</evidence>
<dbReference type="GO" id="GO:0006260">
    <property type="term" value="P:DNA replication"/>
    <property type="evidence" value="ECO:0007669"/>
    <property type="project" value="UniProtKB-KW"/>
</dbReference>
<dbReference type="OrthoDB" id="9803237at2"/>
<dbReference type="Pfam" id="PF17657">
    <property type="entry name" value="DNA_pol3_finger"/>
    <property type="match status" value="1"/>
</dbReference>
<dbReference type="GO" id="GO:0003676">
    <property type="term" value="F:nucleic acid binding"/>
    <property type="evidence" value="ECO:0007669"/>
    <property type="project" value="InterPro"/>
</dbReference>
<feature type="domain" description="Polymerase/histidinol phosphatase N-terminal" evidence="11">
    <location>
        <begin position="5"/>
        <end position="72"/>
    </location>
</feature>
<dbReference type="GO" id="GO:0003887">
    <property type="term" value="F:DNA-directed DNA polymerase activity"/>
    <property type="evidence" value="ECO:0007669"/>
    <property type="project" value="UniProtKB-KW"/>
</dbReference>
<dbReference type="PANTHER" id="PTHR32294">
    <property type="entry name" value="DNA POLYMERASE III SUBUNIT ALPHA"/>
    <property type="match status" value="1"/>
</dbReference>
<organism evidence="12 13">
    <name type="scientific">Ruminiclostridium herbifermentans</name>
    <dbReference type="NCBI Taxonomy" id="2488810"/>
    <lineage>
        <taxon>Bacteria</taxon>
        <taxon>Bacillati</taxon>
        <taxon>Bacillota</taxon>
        <taxon>Clostridia</taxon>
        <taxon>Eubacteriales</taxon>
        <taxon>Oscillospiraceae</taxon>
        <taxon>Ruminiclostridium</taxon>
    </lineage>
</organism>
<evidence type="ECO:0000256" key="1">
    <source>
        <dbReference type="ARBA" id="ARBA00004496"/>
    </source>
</evidence>
<dbReference type="SUPFAM" id="SSF89550">
    <property type="entry name" value="PHP domain-like"/>
    <property type="match status" value="1"/>
</dbReference>
<dbReference type="Gene3D" id="3.20.20.140">
    <property type="entry name" value="Metal-dependent hydrolases"/>
    <property type="match status" value="1"/>
</dbReference>
<dbReference type="InterPro" id="IPR029460">
    <property type="entry name" value="DNAPol_HHH"/>
</dbReference>
<dbReference type="InterPro" id="IPR004805">
    <property type="entry name" value="DnaE2/DnaE/PolC"/>
</dbReference>
<dbReference type="NCBIfam" id="NF005298">
    <property type="entry name" value="PRK06826.1"/>
    <property type="match status" value="1"/>
</dbReference>
<evidence type="ECO:0000256" key="10">
    <source>
        <dbReference type="ARBA" id="ARBA00049244"/>
    </source>
</evidence>
<accession>A0A4U7JBY1</accession>
<dbReference type="Proteomes" id="UP000306409">
    <property type="component" value="Chromosome"/>
</dbReference>
<dbReference type="CDD" id="cd04485">
    <property type="entry name" value="DnaE_OBF"/>
    <property type="match status" value="1"/>
</dbReference>
<keyword evidence="7" id="KW-0235">DNA replication</keyword>
<evidence type="ECO:0000313" key="12">
    <source>
        <dbReference type="EMBL" id="QNU65845.1"/>
    </source>
</evidence>
<dbReference type="GO" id="GO:0005737">
    <property type="term" value="C:cytoplasm"/>
    <property type="evidence" value="ECO:0007669"/>
    <property type="project" value="UniProtKB-SubCell"/>
</dbReference>
<proteinExistence type="inferred from homology"/>
<dbReference type="GO" id="GO:0008408">
    <property type="term" value="F:3'-5' exonuclease activity"/>
    <property type="evidence" value="ECO:0007669"/>
    <property type="project" value="InterPro"/>
</dbReference>
<dbReference type="Gene3D" id="1.10.150.870">
    <property type="match status" value="1"/>
</dbReference>
<evidence type="ECO:0000256" key="3">
    <source>
        <dbReference type="ARBA" id="ARBA00012417"/>
    </source>
</evidence>
<evidence type="ECO:0000256" key="2">
    <source>
        <dbReference type="ARBA" id="ARBA00009496"/>
    </source>
</evidence>
<evidence type="ECO:0000259" key="11">
    <source>
        <dbReference type="SMART" id="SM00481"/>
    </source>
</evidence>
<gene>
    <name evidence="12" type="ORF">EHE19_013185</name>
</gene>
<dbReference type="Pfam" id="PF14579">
    <property type="entry name" value="HHH_6"/>
    <property type="match status" value="1"/>
</dbReference>
<evidence type="ECO:0000256" key="5">
    <source>
        <dbReference type="ARBA" id="ARBA00022679"/>
    </source>
</evidence>
<dbReference type="Pfam" id="PF02811">
    <property type="entry name" value="PHP"/>
    <property type="match status" value="1"/>
</dbReference>
<keyword evidence="5 12" id="KW-0808">Transferase</keyword>
<protein>
    <recommendedName>
        <fullName evidence="4">DNA polymerase III subunit alpha</fullName>
        <ecNumber evidence="3">2.7.7.7</ecNumber>
    </recommendedName>
</protein>
<dbReference type="Pfam" id="PF07733">
    <property type="entry name" value="DNA_pol3_alpha"/>
    <property type="match status" value="1"/>
</dbReference>
<dbReference type="InterPro" id="IPR004013">
    <property type="entry name" value="PHP_dom"/>
</dbReference>
<evidence type="ECO:0000256" key="8">
    <source>
        <dbReference type="ARBA" id="ARBA00022932"/>
    </source>
</evidence>
<name>A0A4U7JBY1_9FIRM</name>
<sequence length="1173" mass="133713">MGEFVHLHVHTQYSLLDGANRITDLIKRVKELGMDSCAITDHGVMYGVVDFYKEAKKNGIKPILGCEVYTAKRSMYDKQAGIDSDYGHLVLLAQNNIGYKNLMKIVTLGCTEGYYYKPRVDYETLEKYSEGIIALSACLSGDVPAALLNNDYDRAVKLANKLNSIFGQDNFYLELQHNGLADQNMVNQQLIKLSNELGIPLVATNDAHYLLKESAAAHEILLCVQTGKTINDESRMRFNTDELYIKSPEEMYTHFKNVKSALENTVKIADRCNVELEFGKLHLPSFDVEEGYTPYEYLKEKCYQGLAERYGENCDESIRQRLEYELSVISQMGYVDYFLIVWDFIKYARDNGIMVGPGRGSAAGSIVSYCLKITSIDPLKYNLLFERFLNPERISMPDIDIDFCYERRQEVIDYVVKKYGKDNVAQIITFGTMAAKNAIRDVGRALDISYGNVDVVAKMIPFQIGITIDKALEINPELKQKYNEDEETRLLLDSARSLEGLQRHASTHAAGVVISKKPIVEYVPLQMNENNVTTQFTMGLLEELGLLKMDFLGLRTLTVIRDALELVEQGHNKKIDISEIDYDDKAVYKMIGEGKTVGIFQLESAGMTQFMKELQPNSLEDIIAGISLYRPGPMDQIPRYIKNKNNPKDVQYAHPLLENILNVTYGCMVYQEQVMQIVRELAGYSMGRSDLVRRAMSKKKVSVMEEERKNFIYGIIDEDGNEIVKGAIRNGVDEATANKIFDEMMDFASYAFNKSHAAAYAVVAYQTAWLKHYYPTEFLAASLNSFLGSSDKVSQYVNECKLLNIQVLPPDVNESSVKFTVVNGKIRFGLAAIKNVGENAILSMIRERAQNGVFTSFLDFCQRIDSHEINKRCIESLIKSGAFDSLNIYRSKHMAVYERFLDGIAQAKKKNMDGQLSIFDLMQEPQEALQEEYPDIKEYPTNVLLGMEKEMLGLYVSGHPLSEYQSILDKNVNLYSKDLFINVNDEDSNEMQLEMKKLEDSMRVTVGGIVNSRKTKTTKNNNLMAFIGLEDLFGTMELIVFPTIYTKYSDLLQIESVVVVKGRLSLREDEQPKVICEEVYPINSLKNKNNDKNNYENNYEKGVYMTFEKKLSKEESSSFRALLKYFSGTTPTFINMKNEKNFKKLDRQYWIDVNNVIIEELEERLGKENIFIK</sequence>
<dbReference type="EMBL" id="CP061336">
    <property type="protein sequence ID" value="QNU65845.1"/>
    <property type="molecule type" value="Genomic_DNA"/>
</dbReference>
<dbReference type="InterPro" id="IPR003141">
    <property type="entry name" value="Pol/His_phosphatase_N"/>
</dbReference>
<dbReference type="InterPro" id="IPR012340">
    <property type="entry name" value="NA-bd_OB-fold"/>
</dbReference>
<dbReference type="Pfam" id="PF01336">
    <property type="entry name" value="tRNA_anti-codon"/>
    <property type="match status" value="1"/>
</dbReference>
<reference evidence="12 13" key="1">
    <citation type="submission" date="2020-09" db="EMBL/GenBank/DDBJ databases">
        <title>Characterization and genome sequencing of Ruminiclostridium sp. nov. MA18.</title>
        <authorList>
            <person name="Rettenmaier R."/>
            <person name="Kowollik M.-L."/>
            <person name="Liebl W."/>
            <person name="Zverlov V."/>
        </authorList>
    </citation>
    <scope>NUCLEOTIDE SEQUENCE [LARGE SCALE GENOMIC DNA]</scope>
    <source>
        <strain evidence="12 13">MA18</strain>
    </source>
</reference>
<dbReference type="NCBIfam" id="TIGR00594">
    <property type="entry name" value="polc"/>
    <property type="match status" value="1"/>
</dbReference>
<comment type="subcellular location">
    <subcellularLocation>
        <location evidence="1">Cytoplasm</location>
    </subcellularLocation>
</comment>
<dbReference type="RefSeq" id="WP_137698317.1">
    <property type="nucleotide sequence ID" value="NZ_CP061336.1"/>
</dbReference>
<comment type="catalytic activity">
    <reaction evidence="10">
        <text>DNA(n) + a 2'-deoxyribonucleoside 5'-triphosphate = DNA(n+1) + diphosphate</text>
        <dbReference type="Rhea" id="RHEA:22508"/>
        <dbReference type="Rhea" id="RHEA-COMP:17339"/>
        <dbReference type="Rhea" id="RHEA-COMP:17340"/>
        <dbReference type="ChEBI" id="CHEBI:33019"/>
        <dbReference type="ChEBI" id="CHEBI:61560"/>
        <dbReference type="ChEBI" id="CHEBI:173112"/>
        <dbReference type="EC" id="2.7.7.7"/>
    </reaction>
</comment>
<keyword evidence="13" id="KW-1185">Reference proteome</keyword>
<dbReference type="Gene3D" id="2.40.50.140">
    <property type="entry name" value="Nucleic acid-binding proteins"/>
    <property type="match status" value="1"/>
</dbReference>
<keyword evidence="8" id="KW-0239">DNA-directed DNA polymerase</keyword>
<dbReference type="InterPro" id="IPR041931">
    <property type="entry name" value="DNA_pol3_alpha_thumb_dom"/>
</dbReference>
<dbReference type="EC" id="2.7.7.7" evidence="3"/>
<dbReference type="InterPro" id="IPR004365">
    <property type="entry name" value="NA-bd_OB_tRNA"/>
</dbReference>
<dbReference type="InterPro" id="IPR040982">
    <property type="entry name" value="DNA_pol3_finger"/>
</dbReference>
<dbReference type="Gene3D" id="1.10.10.1600">
    <property type="entry name" value="Bacterial DNA polymerase III alpha subunit, thumb domain"/>
    <property type="match status" value="1"/>
</dbReference>
<comment type="similarity">
    <text evidence="2">Belongs to the DNA polymerase type-C family. DnaE subfamily.</text>
</comment>
<dbReference type="NCBIfam" id="NF004226">
    <property type="entry name" value="PRK05673.1"/>
    <property type="match status" value="1"/>
</dbReference>
<comment type="function">
    <text evidence="9">DNA polymerase III is a complex, multichain enzyme responsible for most of the replicative synthesis in bacteria. This DNA polymerase also exhibits 3' to 5' exonuclease activity. The alpha chain is the DNA polymerase.</text>
</comment>
<dbReference type="InterPro" id="IPR016195">
    <property type="entry name" value="Pol/histidinol_Pase-like"/>
</dbReference>
<evidence type="ECO:0000313" key="13">
    <source>
        <dbReference type="Proteomes" id="UP000306409"/>
    </source>
</evidence>
<dbReference type="PANTHER" id="PTHR32294:SF0">
    <property type="entry name" value="DNA POLYMERASE III SUBUNIT ALPHA"/>
    <property type="match status" value="1"/>
</dbReference>
<keyword evidence="6 12" id="KW-0548">Nucleotidyltransferase</keyword>